<accession>A0AAD7ABR7</accession>
<feature type="region of interest" description="Disordered" evidence="1">
    <location>
        <begin position="111"/>
        <end position="157"/>
    </location>
</feature>
<evidence type="ECO:0000256" key="1">
    <source>
        <dbReference type="SAM" id="MobiDB-lite"/>
    </source>
</evidence>
<proteinExistence type="predicted"/>
<evidence type="ECO:0000256" key="2">
    <source>
        <dbReference type="SAM" id="SignalP"/>
    </source>
</evidence>
<keyword evidence="4" id="KW-1185">Reference proteome</keyword>
<gene>
    <name evidence="3" type="ORF">DFH08DRAFT_854678</name>
</gene>
<organism evidence="3 4">
    <name type="scientific">Mycena albidolilacea</name>
    <dbReference type="NCBI Taxonomy" id="1033008"/>
    <lineage>
        <taxon>Eukaryota</taxon>
        <taxon>Fungi</taxon>
        <taxon>Dikarya</taxon>
        <taxon>Basidiomycota</taxon>
        <taxon>Agaricomycotina</taxon>
        <taxon>Agaricomycetes</taxon>
        <taxon>Agaricomycetidae</taxon>
        <taxon>Agaricales</taxon>
        <taxon>Marasmiineae</taxon>
        <taxon>Mycenaceae</taxon>
        <taxon>Mycena</taxon>
    </lineage>
</organism>
<feature type="compositionally biased region" description="Basic and acidic residues" evidence="1">
    <location>
        <begin position="125"/>
        <end position="139"/>
    </location>
</feature>
<evidence type="ECO:0008006" key="5">
    <source>
        <dbReference type="Google" id="ProtNLM"/>
    </source>
</evidence>
<protein>
    <recommendedName>
        <fullName evidence="5">Secreted protein</fullName>
    </recommendedName>
</protein>
<keyword evidence="2" id="KW-0732">Signal</keyword>
<evidence type="ECO:0000313" key="3">
    <source>
        <dbReference type="EMBL" id="KAJ7354368.1"/>
    </source>
</evidence>
<reference evidence="3" key="1">
    <citation type="submission" date="2023-03" db="EMBL/GenBank/DDBJ databases">
        <title>Massive genome expansion in bonnet fungi (Mycena s.s.) driven by repeated elements and novel gene families across ecological guilds.</title>
        <authorList>
            <consortium name="Lawrence Berkeley National Laboratory"/>
            <person name="Harder C.B."/>
            <person name="Miyauchi S."/>
            <person name="Viragh M."/>
            <person name="Kuo A."/>
            <person name="Thoen E."/>
            <person name="Andreopoulos B."/>
            <person name="Lu D."/>
            <person name="Skrede I."/>
            <person name="Drula E."/>
            <person name="Henrissat B."/>
            <person name="Morin E."/>
            <person name="Kohler A."/>
            <person name="Barry K."/>
            <person name="LaButti K."/>
            <person name="Morin E."/>
            <person name="Salamov A."/>
            <person name="Lipzen A."/>
            <person name="Mereny Z."/>
            <person name="Hegedus B."/>
            <person name="Baldrian P."/>
            <person name="Stursova M."/>
            <person name="Weitz H."/>
            <person name="Taylor A."/>
            <person name="Grigoriev I.V."/>
            <person name="Nagy L.G."/>
            <person name="Martin F."/>
            <person name="Kauserud H."/>
        </authorList>
    </citation>
    <scope>NUCLEOTIDE SEQUENCE</scope>
    <source>
        <strain evidence="3">CBHHK002</strain>
    </source>
</reference>
<dbReference type="Proteomes" id="UP001218218">
    <property type="component" value="Unassembled WGS sequence"/>
</dbReference>
<feature type="signal peptide" evidence="2">
    <location>
        <begin position="1"/>
        <end position="26"/>
    </location>
</feature>
<evidence type="ECO:0000313" key="4">
    <source>
        <dbReference type="Proteomes" id="UP001218218"/>
    </source>
</evidence>
<comment type="caution">
    <text evidence="3">The sequence shown here is derived from an EMBL/GenBank/DDBJ whole genome shotgun (WGS) entry which is preliminary data.</text>
</comment>
<name>A0AAD7ABR7_9AGAR</name>
<sequence length="157" mass="17344">MSRRSASLRDAVCVCVCVCCCSRCCCCCCGWRGEGEAGEPLYGVNDDTARRGWGACVTGTGCCWCCLGDCRRSLVGVFILRIQVKREEGRARDGAVPLLLLSNPPEWFEWRGEGREAQTHSGHAAPREKRRGENGREKVTSAQSPFSRTPPRAKERE</sequence>
<dbReference type="EMBL" id="JARIHO010000010">
    <property type="protein sequence ID" value="KAJ7354368.1"/>
    <property type="molecule type" value="Genomic_DNA"/>
</dbReference>
<feature type="chain" id="PRO_5042043374" description="Secreted protein" evidence="2">
    <location>
        <begin position="27"/>
        <end position="157"/>
    </location>
</feature>
<dbReference type="AlphaFoldDB" id="A0AAD7ABR7"/>